<dbReference type="Gene3D" id="1.25.40.20">
    <property type="entry name" value="Ankyrin repeat-containing domain"/>
    <property type="match status" value="1"/>
</dbReference>
<dbReference type="PRINTS" id="PR01415">
    <property type="entry name" value="ANKYRIN"/>
</dbReference>
<reference evidence="5" key="1">
    <citation type="submission" date="2016-10" db="EMBL/GenBank/DDBJ databases">
        <authorList>
            <person name="Varghese N."/>
            <person name="Submissions S."/>
        </authorList>
    </citation>
    <scope>NUCLEOTIDE SEQUENCE [LARGE SCALE GENOMIC DNA]</scope>
    <source>
        <strain evidence="5">DSM 17933</strain>
    </source>
</reference>
<sequence length="219" mass="23825">MMGIAQLEEQIEAGNFQAVKEILVENPKLANMDTSHQISPLLLACYYKKQDIADLIAEFADHLTLFEACAVGKFDVATLLVFQNPASINEFSRDGFTPLGLACYFGHEELARFLVLKGADVNLASKNGFNVFPIHSAVAANHFNITKMLLDAGAYPNVCQKAGLAPLHTAAQLGNIELIILLLEHGAEVSLRMEGGKRPADLAAEKGFNEIAEILRDDD</sequence>
<dbReference type="PROSITE" id="PS50088">
    <property type="entry name" value="ANK_REPEAT"/>
    <property type="match status" value="3"/>
</dbReference>
<dbReference type="InterPro" id="IPR036770">
    <property type="entry name" value="Ankyrin_rpt-contain_sf"/>
</dbReference>
<proteinExistence type="predicted"/>
<feature type="repeat" description="ANK" evidence="3">
    <location>
        <begin position="162"/>
        <end position="194"/>
    </location>
</feature>
<dbReference type="STRING" id="405671.SAMN05421827_107242"/>
<accession>A0A1G7V3K4</accession>
<dbReference type="Proteomes" id="UP000199643">
    <property type="component" value="Unassembled WGS sequence"/>
</dbReference>
<protein>
    <submittedName>
        <fullName evidence="4">Ankyrin repeat</fullName>
    </submittedName>
</protein>
<evidence type="ECO:0000313" key="4">
    <source>
        <dbReference type="EMBL" id="SDG54353.1"/>
    </source>
</evidence>
<gene>
    <name evidence="4" type="ORF">SAMN05421827_107242</name>
</gene>
<feature type="repeat" description="ANK" evidence="3">
    <location>
        <begin position="94"/>
        <end position="126"/>
    </location>
</feature>
<dbReference type="AlphaFoldDB" id="A0A1G7V3K4"/>
<evidence type="ECO:0000256" key="1">
    <source>
        <dbReference type="ARBA" id="ARBA00022737"/>
    </source>
</evidence>
<keyword evidence="1" id="KW-0677">Repeat</keyword>
<organism evidence="4 5">
    <name type="scientific">Pedobacter terrae</name>
    <dbReference type="NCBI Taxonomy" id="405671"/>
    <lineage>
        <taxon>Bacteria</taxon>
        <taxon>Pseudomonadati</taxon>
        <taxon>Bacteroidota</taxon>
        <taxon>Sphingobacteriia</taxon>
        <taxon>Sphingobacteriales</taxon>
        <taxon>Sphingobacteriaceae</taxon>
        <taxon>Pedobacter</taxon>
    </lineage>
</organism>
<dbReference type="InterPro" id="IPR050889">
    <property type="entry name" value="Dendritic_Spine_Reg/Scaffold"/>
</dbReference>
<dbReference type="Pfam" id="PF00023">
    <property type="entry name" value="Ank"/>
    <property type="match status" value="1"/>
</dbReference>
<evidence type="ECO:0000313" key="5">
    <source>
        <dbReference type="Proteomes" id="UP000199643"/>
    </source>
</evidence>
<dbReference type="PANTHER" id="PTHR24166">
    <property type="entry name" value="ROLLING PEBBLES, ISOFORM B"/>
    <property type="match status" value="1"/>
</dbReference>
<dbReference type="Pfam" id="PF12796">
    <property type="entry name" value="Ank_2"/>
    <property type="match status" value="1"/>
</dbReference>
<name>A0A1G7V3K4_9SPHI</name>
<evidence type="ECO:0000256" key="2">
    <source>
        <dbReference type="ARBA" id="ARBA00023043"/>
    </source>
</evidence>
<keyword evidence="2 3" id="KW-0040">ANK repeat</keyword>
<dbReference type="EMBL" id="FNCH01000007">
    <property type="protein sequence ID" value="SDG54353.1"/>
    <property type="molecule type" value="Genomic_DNA"/>
</dbReference>
<dbReference type="SMART" id="SM00248">
    <property type="entry name" value="ANK"/>
    <property type="match status" value="4"/>
</dbReference>
<keyword evidence="5" id="KW-1185">Reference proteome</keyword>
<dbReference type="SUPFAM" id="SSF48403">
    <property type="entry name" value="Ankyrin repeat"/>
    <property type="match status" value="1"/>
</dbReference>
<dbReference type="InterPro" id="IPR002110">
    <property type="entry name" value="Ankyrin_rpt"/>
</dbReference>
<dbReference type="RefSeq" id="WP_317039655.1">
    <property type="nucleotide sequence ID" value="NZ_FNCH01000007.1"/>
</dbReference>
<evidence type="ECO:0000256" key="3">
    <source>
        <dbReference type="PROSITE-ProRule" id="PRU00023"/>
    </source>
</evidence>
<dbReference type="PANTHER" id="PTHR24166:SF48">
    <property type="entry name" value="PROTEIN VAPYRIN"/>
    <property type="match status" value="1"/>
</dbReference>
<dbReference type="PROSITE" id="PS50297">
    <property type="entry name" value="ANK_REP_REGION"/>
    <property type="match status" value="2"/>
</dbReference>
<feature type="repeat" description="ANK" evidence="3">
    <location>
        <begin position="129"/>
        <end position="161"/>
    </location>
</feature>